<evidence type="ECO:0000313" key="5">
    <source>
        <dbReference type="EMBL" id="OQV14616.1"/>
    </source>
</evidence>
<feature type="domain" description="MPN" evidence="4">
    <location>
        <begin position="37"/>
        <end position="170"/>
    </location>
</feature>
<dbReference type="InterPro" id="IPR000555">
    <property type="entry name" value="JAMM/MPN+_dom"/>
</dbReference>
<protein>
    <recommendedName>
        <fullName evidence="2">COP9 signalosome complex subunit 6</fullName>
    </recommendedName>
</protein>
<dbReference type="InterPro" id="IPR037518">
    <property type="entry name" value="MPN"/>
</dbReference>
<dbReference type="InterPro" id="IPR024969">
    <property type="entry name" value="EIF3F/CSN6-like_C"/>
</dbReference>
<dbReference type="Pfam" id="PF13012">
    <property type="entry name" value="MitMem_reg"/>
    <property type="match status" value="1"/>
</dbReference>
<keyword evidence="6" id="KW-1185">Reference proteome</keyword>
<evidence type="ECO:0000259" key="4">
    <source>
        <dbReference type="PROSITE" id="PS50249"/>
    </source>
</evidence>
<evidence type="ECO:0000256" key="2">
    <source>
        <dbReference type="ARBA" id="ARBA00014871"/>
    </source>
</evidence>
<evidence type="ECO:0000313" key="6">
    <source>
        <dbReference type="Proteomes" id="UP000192578"/>
    </source>
</evidence>
<dbReference type="GO" id="GO:0008180">
    <property type="term" value="C:COP9 signalosome"/>
    <property type="evidence" value="ECO:0007669"/>
    <property type="project" value="TreeGrafter"/>
</dbReference>
<sequence length="400" mass="43750">MAGTSAAKQLGVKRTPLNENDAKTLLASSSKTSATEVDLHPVVLLHIADHHHRNVAQHGGRSQVFGALLGRQDGPKAEICFAFEILVKSEGGRNVLDKAYWLEKEEQFKQILPGLDYIGWYTVSDEFLTMQDLDMQNQMWEVSQNPFLLKARGNKPDSFPVDLFESVIEFESGAPKVKFIPLTYNIVFEQAEQIGVHHIATKADAESAESAVAETEYQISMRTMSSAIRMLQERLVMVCKYLSDVDAGVMPPDEAVLVEMKRIVDMLEHLQSDEQTEKLNILKLQAVMTASVGNYAQSVESLLDFVRKSVLLVDRRGHQKGFSRMMMGSGFGRGGMMGGGGGGGGGGGSQRMTKLIKPSTTRQRAGRFFGMGGGSSNSNKSFDADESKGSGSQNSENMSP</sequence>
<dbReference type="Gene3D" id="3.40.140.10">
    <property type="entry name" value="Cytidine Deaminase, domain 2"/>
    <property type="match status" value="1"/>
</dbReference>
<dbReference type="GO" id="GO:0008237">
    <property type="term" value="F:metallopeptidase activity"/>
    <property type="evidence" value="ECO:0007669"/>
    <property type="project" value="InterPro"/>
</dbReference>
<dbReference type="PANTHER" id="PTHR10540:SF8">
    <property type="entry name" value="COP9 SIGNALOSOME COMPLEX SUBUNIT 6"/>
    <property type="match status" value="1"/>
</dbReference>
<reference evidence="6" key="1">
    <citation type="submission" date="2017-01" db="EMBL/GenBank/DDBJ databases">
        <title>Comparative genomics of anhydrobiosis in the tardigrade Hypsibius dujardini.</title>
        <authorList>
            <person name="Yoshida Y."/>
            <person name="Koutsovoulos G."/>
            <person name="Laetsch D."/>
            <person name="Stevens L."/>
            <person name="Kumar S."/>
            <person name="Horikawa D."/>
            <person name="Ishino K."/>
            <person name="Komine S."/>
            <person name="Tomita M."/>
            <person name="Blaxter M."/>
            <person name="Arakawa K."/>
        </authorList>
    </citation>
    <scope>NUCLEOTIDE SEQUENCE [LARGE SCALE GENOMIC DNA]</scope>
    <source>
        <strain evidence="6">Z151</strain>
    </source>
</reference>
<comment type="similarity">
    <text evidence="1">Belongs to the peptidase M67A family. CSN6 subfamily.</text>
</comment>
<feature type="region of interest" description="Disordered" evidence="3">
    <location>
        <begin position="358"/>
        <end position="400"/>
    </location>
</feature>
<proteinExistence type="inferred from homology"/>
<accession>A0A1W0WHD9</accession>
<name>A0A1W0WHD9_HYPEX</name>
<feature type="compositionally biased region" description="Polar residues" evidence="3">
    <location>
        <begin position="389"/>
        <end position="400"/>
    </location>
</feature>
<dbReference type="EMBL" id="MTYJ01000101">
    <property type="protein sequence ID" value="OQV14616.1"/>
    <property type="molecule type" value="Genomic_DNA"/>
</dbReference>
<gene>
    <name evidence="5" type="ORF">BV898_11121</name>
</gene>
<dbReference type="OrthoDB" id="1378at2759"/>
<dbReference type="PANTHER" id="PTHR10540">
    <property type="entry name" value="EUKARYOTIC TRANSLATION INITIATION FACTOR 3 SUBUNIT F-RELATED"/>
    <property type="match status" value="1"/>
</dbReference>
<organism evidence="5 6">
    <name type="scientific">Hypsibius exemplaris</name>
    <name type="common">Freshwater tardigrade</name>
    <dbReference type="NCBI Taxonomy" id="2072580"/>
    <lineage>
        <taxon>Eukaryota</taxon>
        <taxon>Metazoa</taxon>
        <taxon>Ecdysozoa</taxon>
        <taxon>Tardigrada</taxon>
        <taxon>Eutardigrada</taxon>
        <taxon>Parachela</taxon>
        <taxon>Hypsibioidea</taxon>
        <taxon>Hypsibiidae</taxon>
        <taxon>Hypsibius</taxon>
    </lineage>
</organism>
<evidence type="ECO:0000256" key="1">
    <source>
        <dbReference type="ARBA" id="ARBA00010893"/>
    </source>
</evidence>
<dbReference type="Proteomes" id="UP000192578">
    <property type="component" value="Unassembled WGS sequence"/>
</dbReference>
<dbReference type="SMART" id="SM00232">
    <property type="entry name" value="JAB_MPN"/>
    <property type="match status" value="1"/>
</dbReference>
<comment type="caution">
    <text evidence="5">The sequence shown here is derived from an EMBL/GenBank/DDBJ whole genome shotgun (WGS) entry which is preliminary data.</text>
</comment>
<dbReference type="PROSITE" id="PS50249">
    <property type="entry name" value="MPN"/>
    <property type="match status" value="1"/>
</dbReference>
<dbReference type="AlphaFoldDB" id="A0A1W0WHD9"/>
<evidence type="ECO:0000256" key="3">
    <source>
        <dbReference type="SAM" id="MobiDB-lite"/>
    </source>
</evidence>
<dbReference type="Pfam" id="PF01398">
    <property type="entry name" value="JAB"/>
    <property type="match status" value="1"/>
</dbReference>